<protein>
    <recommendedName>
        <fullName evidence="3">DoxX family protein</fullName>
    </recommendedName>
</protein>
<name>A0A6J4J5Z3_9BACT</name>
<proteinExistence type="predicted"/>
<feature type="transmembrane region" description="Helical" evidence="1">
    <location>
        <begin position="61"/>
        <end position="82"/>
    </location>
</feature>
<dbReference type="EMBL" id="CADCTA010000113">
    <property type="protein sequence ID" value="CAA9267819.1"/>
    <property type="molecule type" value="Genomic_DNA"/>
</dbReference>
<evidence type="ECO:0008006" key="3">
    <source>
        <dbReference type="Google" id="ProtNLM"/>
    </source>
</evidence>
<feature type="transmembrane region" description="Helical" evidence="1">
    <location>
        <begin position="33"/>
        <end position="54"/>
    </location>
</feature>
<feature type="transmembrane region" description="Helical" evidence="1">
    <location>
        <begin position="94"/>
        <end position="114"/>
    </location>
</feature>
<keyword evidence="1" id="KW-0472">Membrane</keyword>
<sequence>MQGFRNLFLGAGPITFAERLYVKPFGAIVPEPLLWIAGVSNPFVGFGVGLLLIVGPFTRSAAAVGALFLLTIIFGHLMEGALTAPGSMRDAATANFIAMIAVMIVASLGNRWSVDALLAARRKRPEPAGTDR</sequence>
<dbReference type="AlphaFoldDB" id="A0A6J4J5Z3"/>
<gene>
    <name evidence="2" type="ORF">AVDCRST_MAG42-3084</name>
</gene>
<evidence type="ECO:0000256" key="1">
    <source>
        <dbReference type="SAM" id="Phobius"/>
    </source>
</evidence>
<keyword evidence="1" id="KW-0812">Transmembrane</keyword>
<organism evidence="2">
    <name type="scientific">uncultured Chthoniobacterales bacterium</name>
    <dbReference type="NCBI Taxonomy" id="1836801"/>
    <lineage>
        <taxon>Bacteria</taxon>
        <taxon>Pseudomonadati</taxon>
        <taxon>Verrucomicrobiota</taxon>
        <taxon>Spartobacteria</taxon>
        <taxon>Chthoniobacterales</taxon>
        <taxon>environmental samples</taxon>
    </lineage>
</organism>
<evidence type="ECO:0000313" key="2">
    <source>
        <dbReference type="EMBL" id="CAA9267819.1"/>
    </source>
</evidence>
<reference evidence="2" key="1">
    <citation type="submission" date="2020-02" db="EMBL/GenBank/DDBJ databases">
        <authorList>
            <person name="Meier V. D."/>
        </authorList>
    </citation>
    <scope>NUCLEOTIDE SEQUENCE</scope>
    <source>
        <strain evidence="2">AVDCRST_MAG42</strain>
    </source>
</reference>
<keyword evidence="1" id="KW-1133">Transmembrane helix</keyword>
<accession>A0A6J4J5Z3</accession>